<evidence type="ECO:0008006" key="7">
    <source>
        <dbReference type="Google" id="ProtNLM"/>
    </source>
</evidence>
<sequence length="334" mass="38221">MKKRKIFCLILLLTLIFTISFLSADAANVTLKLGNKEADNHHESLALKKFAELVEEKTNGEIKVDLYFNEALGKPDTQLENTIQGVQDIYVVGYYVLEKYIKDFGVTEMLHFFKNRDHFQRFLLSDLVAEMEKELLEKTGLRVISIDRNWWLGPYRVICAKKPILTLEDIKGLRLRAPDSKMMIRIWGELGANLTVIPWSEVYLALSQGMVEAATGTIMDMSYQKFYEVTPHITKTDEKFQQACLFMNNAKFQSLTKEQQQALYDAANEAGEYCTKLLYEGLDEALKDMESKGAIFHETDLTPWQAQARKALLEMEAEGAITKGLMDKIDALYP</sequence>
<organism evidence="5 6">
    <name type="scientific">Candidatus Sediminicultor quintus</name>
    <dbReference type="NCBI Taxonomy" id="1797291"/>
    <lineage>
        <taxon>Bacteria</taxon>
        <taxon>Pseudomonadati</taxon>
        <taxon>Atribacterota</taxon>
        <taxon>Candidatus Phoenicimicrobiia</taxon>
        <taxon>Candidatus Pheonicimicrobiales</taxon>
        <taxon>Candidatus Phoenicimicrobiaceae</taxon>
        <taxon>Candidatus Sediminicultor</taxon>
    </lineage>
</organism>
<keyword evidence="2" id="KW-0813">Transport</keyword>
<dbReference type="AlphaFoldDB" id="A0A1F5A673"/>
<reference evidence="5 6" key="1">
    <citation type="journal article" date="2016" name="Nat. Commun.">
        <title>Thousands of microbial genomes shed light on interconnected biogeochemical processes in an aquifer system.</title>
        <authorList>
            <person name="Anantharaman K."/>
            <person name="Brown C.T."/>
            <person name="Hug L.A."/>
            <person name="Sharon I."/>
            <person name="Castelle C.J."/>
            <person name="Probst A.J."/>
            <person name="Thomas B.C."/>
            <person name="Singh A."/>
            <person name="Wilkins M.J."/>
            <person name="Karaoz U."/>
            <person name="Brodie E.L."/>
            <person name="Williams K.H."/>
            <person name="Hubbard S.S."/>
            <person name="Banfield J.F."/>
        </authorList>
    </citation>
    <scope>NUCLEOTIDE SEQUENCE [LARGE SCALE GENOMIC DNA]</scope>
</reference>
<evidence type="ECO:0000256" key="2">
    <source>
        <dbReference type="ARBA" id="ARBA00022448"/>
    </source>
</evidence>
<comment type="similarity">
    <text evidence="1">Belongs to the bacterial solute-binding protein 7 family.</text>
</comment>
<dbReference type="CDD" id="cd13603">
    <property type="entry name" value="PBP2_TRAP_Siap_TeaA_like"/>
    <property type="match status" value="1"/>
</dbReference>
<dbReference type="PANTHER" id="PTHR33376">
    <property type="match status" value="1"/>
</dbReference>
<protein>
    <recommendedName>
        <fullName evidence="7">C4-dicarboxylate ABC transporter substrate-binding protein</fullName>
    </recommendedName>
</protein>
<dbReference type="Pfam" id="PF03480">
    <property type="entry name" value="DctP"/>
    <property type="match status" value="1"/>
</dbReference>
<dbReference type="InterPro" id="IPR038404">
    <property type="entry name" value="TRAP_DctP_sf"/>
</dbReference>
<evidence type="ECO:0000313" key="6">
    <source>
        <dbReference type="Proteomes" id="UP000177701"/>
    </source>
</evidence>
<dbReference type="Gene3D" id="3.40.190.170">
    <property type="entry name" value="Bacterial extracellular solute-binding protein, family 7"/>
    <property type="match status" value="1"/>
</dbReference>
<feature type="signal peptide" evidence="4">
    <location>
        <begin position="1"/>
        <end position="26"/>
    </location>
</feature>
<name>A0A1F5A673_9BACT</name>
<feature type="chain" id="PRO_5009516451" description="C4-dicarboxylate ABC transporter substrate-binding protein" evidence="4">
    <location>
        <begin position="27"/>
        <end position="334"/>
    </location>
</feature>
<dbReference type="NCBIfam" id="NF037995">
    <property type="entry name" value="TRAP_S1"/>
    <property type="match status" value="1"/>
</dbReference>
<evidence type="ECO:0000256" key="3">
    <source>
        <dbReference type="ARBA" id="ARBA00022729"/>
    </source>
</evidence>
<dbReference type="Proteomes" id="UP000177701">
    <property type="component" value="Unassembled WGS sequence"/>
</dbReference>
<comment type="caution">
    <text evidence="5">The sequence shown here is derived from an EMBL/GenBank/DDBJ whole genome shotgun (WGS) entry which is preliminary data.</text>
</comment>
<dbReference type="EMBL" id="MEYH01000112">
    <property type="protein sequence ID" value="OGD13367.1"/>
    <property type="molecule type" value="Genomic_DNA"/>
</dbReference>
<dbReference type="InterPro" id="IPR018389">
    <property type="entry name" value="DctP_fam"/>
</dbReference>
<dbReference type="GO" id="GO:0055085">
    <property type="term" value="P:transmembrane transport"/>
    <property type="evidence" value="ECO:0007669"/>
    <property type="project" value="InterPro"/>
</dbReference>
<evidence type="ECO:0000256" key="1">
    <source>
        <dbReference type="ARBA" id="ARBA00009023"/>
    </source>
</evidence>
<accession>A0A1F5A673</accession>
<gene>
    <name evidence="5" type="ORF">A2V47_05335</name>
</gene>
<dbReference type="STRING" id="1797291.A2V47_05335"/>
<keyword evidence="3 4" id="KW-0732">Signal</keyword>
<evidence type="ECO:0000256" key="4">
    <source>
        <dbReference type="SAM" id="SignalP"/>
    </source>
</evidence>
<evidence type="ECO:0000313" key="5">
    <source>
        <dbReference type="EMBL" id="OGD13367.1"/>
    </source>
</evidence>
<proteinExistence type="inferred from homology"/>
<dbReference type="PANTHER" id="PTHR33376:SF7">
    <property type="entry name" value="C4-DICARBOXYLATE-BINDING PROTEIN DCTB"/>
    <property type="match status" value="1"/>
</dbReference>